<comment type="caution">
    <text evidence="1">The sequence shown here is derived from an EMBL/GenBank/DDBJ whole genome shotgun (WGS) entry which is preliminary data.</text>
</comment>
<reference evidence="1 2" key="1">
    <citation type="submission" date="2021-05" db="EMBL/GenBank/DDBJ databases">
        <title>Phylogenetic classification of ten novel species belonging to the genus Bifidobacterium comprising B. colchicus sp. nov., B. abeli sp. nov., B. bicoloris sp. nov., B. guerezis sp. nov., B. rosaliae sp. nov., B. santillanensis sp. nov., B. argentati sp. nov., B. amazzoni sp. nov., B. pluviali sp. nov., and B. pinnaculum sp. nov.</title>
        <authorList>
            <person name="Lugli G.A."/>
            <person name="Ruiz Garcia L."/>
            <person name="Margolles A."/>
            <person name="Ventura M."/>
        </authorList>
    </citation>
    <scope>NUCLEOTIDE SEQUENCE [LARGE SCALE GENOMIC DNA]</scope>
    <source>
        <strain evidence="1 2">82T10</strain>
    </source>
</reference>
<evidence type="ECO:0000313" key="1">
    <source>
        <dbReference type="EMBL" id="MBW3093390.1"/>
    </source>
</evidence>
<dbReference type="RefSeq" id="WP_219059365.1">
    <property type="nucleotide sequence ID" value="NZ_JAHBBH010000040.1"/>
</dbReference>
<evidence type="ECO:0000313" key="2">
    <source>
        <dbReference type="Proteomes" id="UP000700815"/>
    </source>
</evidence>
<gene>
    <name evidence="1" type="ORF">KIH79_10755</name>
</gene>
<organism evidence="1 2">
    <name type="scientific">Bifidobacterium miconis</name>
    <dbReference type="NCBI Taxonomy" id="2834435"/>
    <lineage>
        <taxon>Bacteria</taxon>
        <taxon>Bacillati</taxon>
        <taxon>Actinomycetota</taxon>
        <taxon>Actinomycetes</taxon>
        <taxon>Bifidobacteriales</taxon>
        <taxon>Bifidobacteriaceae</taxon>
        <taxon>Bifidobacterium</taxon>
    </lineage>
</organism>
<name>A0ABS6WH61_9BIFI</name>
<sequence length="137" mass="15115">MGIALTKEESLAYEDLHIEEDAQTKAEIAEVAAGIHASAESQAAADAYCAELDAHHAWNKCFSGYINAAGYGYTYEPTMAVTIDGWDAHKAFRELDHTAQMLVVVRAFQSGRDIDRESGRNFLKHRCGIIIHDNAPF</sequence>
<protein>
    <submittedName>
        <fullName evidence="1">Uncharacterized protein</fullName>
    </submittedName>
</protein>
<accession>A0ABS6WH61</accession>
<dbReference type="Proteomes" id="UP000700815">
    <property type="component" value="Unassembled WGS sequence"/>
</dbReference>
<proteinExistence type="predicted"/>
<dbReference type="EMBL" id="JAHBBH010000040">
    <property type="protein sequence ID" value="MBW3093390.1"/>
    <property type="molecule type" value="Genomic_DNA"/>
</dbReference>
<keyword evidence="2" id="KW-1185">Reference proteome</keyword>